<reference evidence="1" key="1">
    <citation type="submission" date="2016-08" db="EMBL/GenBank/DDBJ databases">
        <authorList>
            <person name="Ngugi D.K."/>
            <person name="Miyake S."/>
            <person name="Stingl U."/>
        </authorList>
    </citation>
    <scope>NUCLEOTIDE SEQUENCE</scope>
    <source>
        <strain evidence="1">SCG-D08WGA-EpuloA1</strain>
    </source>
</reference>
<evidence type="ECO:0000313" key="2">
    <source>
        <dbReference type="Proteomes" id="UP000188637"/>
    </source>
</evidence>
<sequence>MNPYIINKFTRQSFGTLIVEVTTDPIFSPSAPIEDVTIIISTTTNDGNPVIIGEFNTNEVGQTPIITLECPANDLTQGPNPDKRPYSVYQIEAIASSYIPVVISGVQIFADTQSIQPITLVPLAISRFSVPKLRYETIDISIGPAKLYGDYPPKIPENEIKNTTASGFIVLDKVVVPEFIVVHEGSPNNANAPNYTVRYKDYIKNVASSEIYPTWPTETIKANVIAIVSFTLNRVYTEWYRNQGKNFTITNSTAFDHAFFYGRDIFNSVSQIVDEVFNIYVKRPGVKQPLLTQYCDGVKVSCPNWMTQWGSEKLGKDGLSAEQILKHFYGYDIQLIESTEVQGIPESFPGATLQVGSSGSAVRTIQEQLNRISQNYPLVPKVPSDGVYGKKTADAVKVFQDVFHLNPDGKIGKATWYKISHVYVAVTKIGSLI</sequence>
<evidence type="ECO:0000313" key="1">
    <source>
        <dbReference type="EMBL" id="ONI39251.1"/>
    </source>
</evidence>
<organism evidence="1 2">
    <name type="scientific">Candidatus Epulonipiscium fishelsonii</name>
    <dbReference type="NCBI Taxonomy" id="77094"/>
    <lineage>
        <taxon>Bacteria</taxon>
        <taxon>Bacillati</taxon>
        <taxon>Bacillota</taxon>
        <taxon>Clostridia</taxon>
        <taxon>Lachnospirales</taxon>
        <taxon>Lachnospiraceae</taxon>
        <taxon>Candidatus Epulonipiscium</taxon>
    </lineage>
</organism>
<dbReference type="Proteomes" id="UP000188637">
    <property type="component" value="Unassembled WGS sequence"/>
</dbReference>
<keyword evidence="2" id="KW-1185">Reference proteome</keyword>
<protein>
    <submittedName>
        <fullName evidence="1">Peptidoglycan-binding protein</fullName>
    </submittedName>
</protein>
<comment type="caution">
    <text evidence="1">The sequence shown here is derived from an EMBL/GenBank/DDBJ whole genome shotgun (WGS) entry which is preliminary data.</text>
</comment>
<name>A0ACC8XAK7_9FIRM</name>
<dbReference type="EMBL" id="LJHD01000265">
    <property type="protein sequence ID" value="ONI39251.1"/>
    <property type="molecule type" value="Genomic_DNA"/>
</dbReference>
<proteinExistence type="predicted"/>
<gene>
    <name evidence="1" type="ORF">AN640_01825</name>
</gene>
<accession>A0ACC8XAK7</accession>